<sequence>MKKINIILYSDNHYASLLMEKQITNLVKNTEKAQYDFRISKERKYPACPVVEIIHSNTTYKIFGVKTQQHIEYYLSNV</sequence>
<keyword evidence="2" id="KW-1185">Reference proteome</keyword>
<accession>A0A4R6BHL4</accession>
<comment type="caution">
    <text evidence="1">The sequence shown here is derived from an EMBL/GenBank/DDBJ whole genome shotgun (WGS) entry which is preliminary data.</text>
</comment>
<evidence type="ECO:0000313" key="2">
    <source>
        <dbReference type="Proteomes" id="UP000295328"/>
    </source>
</evidence>
<proteinExistence type="predicted"/>
<name>A0A4R6BHL4_9STAP</name>
<dbReference type="RefSeq" id="WP_133430738.1">
    <property type="nucleotide sequence ID" value="NZ_BMCC01000008.1"/>
</dbReference>
<gene>
    <name evidence="1" type="ORF">ERX37_11095</name>
</gene>
<organism evidence="1 2">
    <name type="scientific">Macrococcus hajekii</name>
    <dbReference type="NCBI Taxonomy" id="198482"/>
    <lineage>
        <taxon>Bacteria</taxon>
        <taxon>Bacillati</taxon>
        <taxon>Bacillota</taxon>
        <taxon>Bacilli</taxon>
        <taxon>Bacillales</taxon>
        <taxon>Staphylococcaceae</taxon>
        <taxon>Macrococcus</taxon>
    </lineage>
</organism>
<protein>
    <submittedName>
        <fullName evidence="1">Uncharacterized protein</fullName>
    </submittedName>
</protein>
<evidence type="ECO:0000313" key="1">
    <source>
        <dbReference type="EMBL" id="TDM01015.1"/>
    </source>
</evidence>
<dbReference type="Proteomes" id="UP000295328">
    <property type="component" value="Unassembled WGS sequence"/>
</dbReference>
<reference evidence="1 2" key="1">
    <citation type="submission" date="2019-01" db="EMBL/GenBank/DDBJ databases">
        <title>Draft genome sequences of the type strains of six Macrococcus species.</title>
        <authorList>
            <person name="Mazhar S."/>
            <person name="Altermann E."/>
            <person name="Hill C."/>
            <person name="Mcauliffe O."/>
        </authorList>
    </citation>
    <scope>NUCLEOTIDE SEQUENCE [LARGE SCALE GENOMIC DNA]</scope>
    <source>
        <strain evidence="1 2">CCM4809</strain>
    </source>
</reference>
<dbReference type="EMBL" id="SCWE01000008">
    <property type="protein sequence ID" value="TDM01015.1"/>
    <property type="molecule type" value="Genomic_DNA"/>
</dbReference>
<dbReference type="AlphaFoldDB" id="A0A4R6BHL4"/>